<evidence type="ECO:0000313" key="2">
    <source>
        <dbReference type="EMBL" id="KAI0296904.1"/>
    </source>
</evidence>
<dbReference type="Proteomes" id="UP001203297">
    <property type="component" value="Unassembled WGS sequence"/>
</dbReference>
<dbReference type="EMBL" id="WTXG01000044">
    <property type="protein sequence ID" value="KAI0296904.1"/>
    <property type="molecule type" value="Genomic_DNA"/>
</dbReference>
<dbReference type="AlphaFoldDB" id="A0AAD4QLI3"/>
<evidence type="ECO:0000256" key="1">
    <source>
        <dbReference type="SAM" id="MobiDB-lite"/>
    </source>
</evidence>
<feature type="region of interest" description="Disordered" evidence="1">
    <location>
        <begin position="245"/>
        <end position="265"/>
    </location>
</feature>
<protein>
    <submittedName>
        <fullName evidence="2">Uncharacterized protein</fullName>
    </submittedName>
</protein>
<feature type="region of interest" description="Disordered" evidence="1">
    <location>
        <begin position="1"/>
        <end position="37"/>
    </location>
</feature>
<evidence type="ECO:0000313" key="3">
    <source>
        <dbReference type="Proteomes" id="UP001203297"/>
    </source>
</evidence>
<feature type="compositionally biased region" description="Basic and acidic residues" evidence="1">
    <location>
        <begin position="15"/>
        <end position="33"/>
    </location>
</feature>
<organism evidence="2 3">
    <name type="scientific">Multifurca ochricompacta</name>
    <dbReference type="NCBI Taxonomy" id="376703"/>
    <lineage>
        <taxon>Eukaryota</taxon>
        <taxon>Fungi</taxon>
        <taxon>Dikarya</taxon>
        <taxon>Basidiomycota</taxon>
        <taxon>Agaricomycotina</taxon>
        <taxon>Agaricomycetes</taxon>
        <taxon>Russulales</taxon>
        <taxon>Russulaceae</taxon>
        <taxon>Multifurca</taxon>
    </lineage>
</organism>
<name>A0AAD4QLI3_9AGAM</name>
<keyword evidence="3" id="KW-1185">Reference proteome</keyword>
<accession>A0AAD4QLI3</accession>
<sequence>MSDCDESAKTGNGEGAREGMWEETTDPAREREGVGVASRRAWDGPPVVFVTTDFIMVALADLLNELVPFSVVGCRRSRPIETASVRGFSEDPARVWRWGEHRAPCAIAERTDRTRRCHEVGSRPALRTWSSVGRWVPQSNMAETMRAAVEAWSAEKPRPELGGGLSCCVVPEGCKGIGRVSGKLLCKVRIHIPGIDGVKGHGVVEDTGRVSGGEVGRDCHWIRDMECELRGPSLGRDLVGRGGGVGGARGGDGWDRGGRAPGGGREGLGRKALVIRVPKDSKLLGGGPISRGILPSVIGVLCHGHSRKAQ</sequence>
<reference evidence="2" key="1">
    <citation type="journal article" date="2022" name="New Phytol.">
        <title>Evolutionary transition to the ectomycorrhizal habit in the genomes of a hyperdiverse lineage of mushroom-forming fungi.</title>
        <authorList>
            <person name="Looney B."/>
            <person name="Miyauchi S."/>
            <person name="Morin E."/>
            <person name="Drula E."/>
            <person name="Courty P.E."/>
            <person name="Kohler A."/>
            <person name="Kuo A."/>
            <person name="LaButti K."/>
            <person name="Pangilinan J."/>
            <person name="Lipzen A."/>
            <person name="Riley R."/>
            <person name="Andreopoulos W."/>
            <person name="He G."/>
            <person name="Johnson J."/>
            <person name="Nolan M."/>
            <person name="Tritt A."/>
            <person name="Barry K.W."/>
            <person name="Grigoriev I.V."/>
            <person name="Nagy L.G."/>
            <person name="Hibbett D."/>
            <person name="Henrissat B."/>
            <person name="Matheny P.B."/>
            <person name="Labbe J."/>
            <person name="Martin F.M."/>
        </authorList>
    </citation>
    <scope>NUCLEOTIDE SEQUENCE</scope>
    <source>
        <strain evidence="2">BPL690</strain>
    </source>
</reference>
<gene>
    <name evidence="2" type="ORF">B0F90DRAFT_1669687</name>
</gene>
<comment type="caution">
    <text evidence="2">The sequence shown here is derived from an EMBL/GenBank/DDBJ whole genome shotgun (WGS) entry which is preliminary data.</text>
</comment>
<proteinExistence type="predicted"/>